<proteinExistence type="inferred from homology"/>
<dbReference type="InterPro" id="IPR050546">
    <property type="entry name" value="Glycosyl_Hydrlase_16"/>
</dbReference>
<accession>A0A7C3ILZ3</accession>
<dbReference type="PANTHER" id="PTHR10963:SF55">
    <property type="entry name" value="GLYCOSIDE HYDROLASE FAMILY 16 PROTEIN"/>
    <property type="match status" value="1"/>
</dbReference>
<dbReference type="InterPro" id="IPR000757">
    <property type="entry name" value="Beta-glucanase-like"/>
</dbReference>
<keyword evidence="3" id="KW-0378">Hydrolase</keyword>
<dbReference type="CDD" id="cd08023">
    <property type="entry name" value="GH16_laminarinase_like"/>
    <property type="match status" value="1"/>
</dbReference>
<sequence length="276" mass="30985">MMMKRSKTILGLLVLSITACLVISGCMFFPPLENFNDPKADRKLVWSDEFNGTSSAPDTDKWDYDIGTGVNGWGNNEVQTYTDTRTNSFVSNGTLKIKAVKNGSTWTSARLKTQGKYNFKYGYIEARIKLPAGNGVWPAFWMLGNNIGSVGWPKCGEIDVMEYSPKTSRPNQVYATAHYADTKGNHQYTSLGIYTDHTVTSTYHTYGMKWTDTELTWYYDGQIAGKTFRKMADTPWPFSQNFFIILNVAMGGNLGGAIDSNLTEAVMEVDYVRVYQ</sequence>
<feature type="domain" description="GH16" evidence="2">
    <location>
        <begin position="22"/>
        <end position="276"/>
    </location>
</feature>
<dbReference type="EMBL" id="DSVL01000415">
    <property type="protein sequence ID" value="HFH30505.1"/>
    <property type="molecule type" value="Genomic_DNA"/>
</dbReference>
<gene>
    <name evidence="3" type="ORF">ENS59_13535</name>
</gene>
<dbReference type="GO" id="GO:0004553">
    <property type="term" value="F:hydrolase activity, hydrolyzing O-glycosyl compounds"/>
    <property type="evidence" value="ECO:0007669"/>
    <property type="project" value="InterPro"/>
</dbReference>
<dbReference type="Gene3D" id="2.60.120.200">
    <property type="match status" value="1"/>
</dbReference>
<dbReference type="PROSITE" id="PS51762">
    <property type="entry name" value="GH16_2"/>
    <property type="match status" value="1"/>
</dbReference>
<evidence type="ECO:0000259" key="2">
    <source>
        <dbReference type="PROSITE" id="PS51762"/>
    </source>
</evidence>
<comment type="similarity">
    <text evidence="1">Belongs to the glycosyl hydrolase 16 family.</text>
</comment>
<name>A0A7C3ILZ3_9SPIR</name>
<evidence type="ECO:0000256" key="1">
    <source>
        <dbReference type="ARBA" id="ARBA00006865"/>
    </source>
</evidence>
<reference evidence="3" key="1">
    <citation type="journal article" date="2020" name="mSystems">
        <title>Genome- and Community-Level Interaction Insights into Carbon Utilization and Element Cycling Functions of Hydrothermarchaeota in Hydrothermal Sediment.</title>
        <authorList>
            <person name="Zhou Z."/>
            <person name="Liu Y."/>
            <person name="Xu W."/>
            <person name="Pan J."/>
            <person name="Luo Z.H."/>
            <person name="Li M."/>
        </authorList>
    </citation>
    <scope>NUCLEOTIDE SEQUENCE [LARGE SCALE GENOMIC DNA]</scope>
    <source>
        <strain evidence="3">SpSt-503</strain>
    </source>
</reference>
<dbReference type="GO" id="GO:0005975">
    <property type="term" value="P:carbohydrate metabolic process"/>
    <property type="evidence" value="ECO:0007669"/>
    <property type="project" value="InterPro"/>
</dbReference>
<dbReference type="SUPFAM" id="SSF49899">
    <property type="entry name" value="Concanavalin A-like lectins/glucanases"/>
    <property type="match status" value="1"/>
</dbReference>
<comment type="caution">
    <text evidence="3">The sequence shown here is derived from an EMBL/GenBank/DDBJ whole genome shotgun (WGS) entry which is preliminary data.</text>
</comment>
<dbReference type="PROSITE" id="PS51257">
    <property type="entry name" value="PROKAR_LIPOPROTEIN"/>
    <property type="match status" value="1"/>
</dbReference>
<dbReference type="AlphaFoldDB" id="A0A7C3ILZ3"/>
<dbReference type="PANTHER" id="PTHR10963">
    <property type="entry name" value="GLYCOSYL HYDROLASE-RELATED"/>
    <property type="match status" value="1"/>
</dbReference>
<dbReference type="Pfam" id="PF00722">
    <property type="entry name" value="Glyco_hydro_16"/>
    <property type="match status" value="1"/>
</dbReference>
<protein>
    <submittedName>
        <fullName evidence="3">Glycoside hydrolase family 16 protein</fullName>
    </submittedName>
</protein>
<evidence type="ECO:0000313" key="3">
    <source>
        <dbReference type="EMBL" id="HFH30505.1"/>
    </source>
</evidence>
<dbReference type="InterPro" id="IPR013320">
    <property type="entry name" value="ConA-like_dom_sf"/>
</dbReference>
<organism evidence="3">
    <name type="scientific">Gracilinema caldarium</name>
    <dbReference type="NCBI Taxonomy" id="215591"/>
    <lineage>
        <taxon>Bacteria</taxon>
        <taxon>Pseudomonadati</taxon>
        <taxon>Spirochaetota</taxon>
        <taxon>Spirochaetia</taxon>
        <taxon>Spirochaetales</taxon>
        <taxon>Breznakiellaceae</taxon>
        <taxon>Gracilinema</taxon>
    </lineage>
</organism>